<feature type="region of interest" description="Disordered" evidence="1">
    <location>
        <begin position="233"/>
        <end position="294"/>
    </location>
</feature>
<dbReference type="PANTHER" id="PTHR23175">
    <property type="entry name" value="PDZ DOMAIN-CONTAINING PROTEIN"/>
    <property type="match status" value="1"/>
</dbReference>
<feature type="domain" description="Rho-GAP" evidence="2">
    <location>
        <begin position="1"/>
        <end position="164"/>
    </location>
</feature>
<dbReference type="EMBL" id="JBBPFD010000007">
    <property type="protein sequence ID" value="KAK7919485.1"/>
    <property type="molecule type" value="Genomic_DNA"/>
</dbReference>
<reference evidence="4" key="1">
    <citation type="submission" date="2024-04" db="EMBL/GenBank/DDBJ databases">
        <title>Salinicola lusitanus LLJ914,a marine bacterium isolated from the Okinawa Trough.</title>
        <authorList>
            <person name="Li J."/>
        </authorList>
    </citation>
    <scope>NUCLEOTIDE SEQUENCE [LARGE SCALE GENOMIC DNA]</scope>
</reference>
<dbReference type="Gene3D" id="1.10.555.10">
    <property type="entry name" value="Rho GTPase activation protein"/>
    <property type="match status" value="1"/>
</dbReference>
<dbReference type="SMART" id="SM00324">
    <property type="entry name" value="RhoGAP"/>
    <property type="match status" value="1"/>
</dbReference>
<dbReference type="SUPFAM" id="SSF48350">
    <property type="entry name" value="GTPase activation domain, GAP"/>
    <property type="match status" value="1"/>
</dbReference>
<dbReference type="InterPro" id="IPR008936">
    <property type="entry name" value="Rho_GTPase_activation_prot"/>
</dbReference>
<organism evidence="3 4">
    <name type="scientific">Mugilogobius chulae</name>
    <name type="common">yellowstripe goby</name>
    <dbReference type="NCBI Taxonomy" id="88201"/>
    <lineage>
        <taxon>Eukaryota</taxon>
        <taxon>Metazoa</taxon>
        <taxon>Chordata</taxon>
        <taxon>Craniata</taxon>
        <taxon>Vertebrata</taxon>
        <taxon>Euteleostomi</taxon>
        <taxon>Actinopterygii</taxon>
        <taxon>Neopterygii</taxon>
        <taxon>Teleostei</taxon>
        <taxon>Neoteleostei</taxon>
        <taxon>Acanthomorphata</taxon>
        <taxon>Gobiaria</taxon>
        <taxon>Gobiiformes</taxon>
        <taxon>Gobioidei</taxon>
        <taxon>Gobiidae</taxon>
        <taxon>Gobionellinae</taxon>
        <taxon>Mugilogobius</taxon>
    </lineage>
</organism>
<dbReference type="PANTHER" id="PTHR23175:SF5">
    <property type="entry name" value="RHO GTPASE-ACTIVATING PROTEIN 23"/>
    <property type="match status" value="1"/>
</dbReference>
<sequence length="379" mass="43029">MGLEYTGIYRVPGNNALVSSLQEHLNKGLDINSGDERFQDLNVISSLLKSFFRKLPEPLFTDDKYSCFIEANRIEDADTRLKTMKKLIHSLPDHYFHTLKFLVEHLRRVADYSEKNKMEPRNLALVFGPTLVRTSEDNMMDMVTHMPDRYKIIETLILHCDWFFSDGQLDKEEKVPEHESVSSPVPNIDHLLCNIGRTGGPGDCQDSTIDSLKLKISFSPKKDPNATELVSALTRKRKISPSNDHPEISLEENLEHEPVKSSNLRQTDGERNSIDSKRDGQIEGQTSQEGTDQEDVAIKEALERENEAQLEAQTVPRPLRQSAGMRRGRRLLRPHSFHLLQPPYDTPASLPTHPPEQGLEAQHGYLAPGFLLFTPQASM</sequence>
<comment type="caution">
    <text evidence="3">The sequence shown here is derived from an EMBL/GenBank/DDBJ whole genome shotgun (WGS) entry which is preliminary data.</text>
</comment>
<evidence type="ECO:0000313" key="4">
    <source>
        <dbReference type="Proteomes" id="UP001460270"/>
    </source>
</evidence>
<dbReference type="PROSITE" id="PS50238">
    <property type="entry name" value="RHOGAP"/>
    <property type="match status" value="1"/>
</dbReference>
<dbReference type="AlphaFoldDB" id="A0AAW0P893"/>
<accession>A0AAW0P893</accession>
<feature type="compositionally biased region" description="Basic and acidic residues" evidence="1">
    <location>
        <begin position="244"/>
        <end position="259"/>
    </location>
</feature>
<dbReference type="Pfam" id="PF00620">
    <property type="entry name" value="RhoGAP"/>
    <property type="match status" value="1"/>
</dbReference>
<dbReference type="Proteomes" id="UP001460270">
    <property type="component" value="Unassembled WGS sequence"/>
</dbReference>
<keyword evidence="4" id="KW-1185">Reference proteome</keyword>
<dbReference type="InterPro" id="IPR000198">
    <property type="entry name" value="RhoGAP_dom"/>
</dbReference>
<gene>
    <name evidence="3" type="ORF">WMY93_010769</name>
</gene>
<proteinExistence type="predicted"/>
<evidence type="ECO:0000259" key="2">
    <source>
        <dbReference type="PROSITE" id="PS50238"/>
    </source>
</evidence>
<name>A0AAW0P893_9GOBI</name>
<feature type="compositionally biased region" description="Basic and acidic residues" evidence="1">
    <location>
        <begin position="267"/>
        <end position="281"/>
    </location>
</feature>
<protein>
    <recommendedName>
        <fullName evidence="2">Rho-GAP domain-containing protein</fullName>
    </recommendedName>
</protein>
<evidence type="ECO:0000256" key="1">
    <source>
        <dbReference type="SAM" id="MobiDB-lite"/>
    </source>
</evidence>
<dbReference type="GO" id="GO:0007165">
    <property type="term" value="P:signal transduction"/>
    <property type="evidence" value="ECO:0007669"/>
    <property type="project" value="InterPro"/>
</dbReference>
<evidence type="ECO:0000313" key="3">
    <source>
        <dbReference type="EMBL" id="KAK7919485.1"/>
    </source>
</evidence>